<evidence type="ECO:0000256" key="1">
    <source>
        <dbReference type="SAM" id="Phobius"/>
    </source>
</evidence>
<dbReference type="EMBL" id="LXWW01000021">
    <property type="protein sequence ID" value="OAO17682.1"/>
    <property type="molecule type" value="Genomic_DNA"/>
</dbReference>
<feature type="transmembrane region" description="Helical" evidence="1">
    <location>
        <begin position="243"/>
        <end position="269"/>
    </location>
</feature>
<keyword evidence="1" id="KW-0812">Transmembrane</keyword>
<dbReference type="AlphaFoldDB" id="A0A196SNA8"/>
<sequence>MPVIVEDIEQQDKETKELQKRYPYWAGLIPCTILLVADVFVCSALIDRQRAVWYFPTFTYCYGGVCLGWWLFLTVYRIVANGTSGFYDIYWFCNMALLLTGIGCFLRCPTLIGQSMCLLFFPHATFWIDCGFYPCFHRGLLNTYSYMFEKDCPVFEKITSLHHIWYFPGLLFVIWKQPLLSIWSYVLSILLFVLLIVNGYYLTPLQIKNKKGVMRYLNVCLAHEYPTFVRNVPPFKWTIRKPFFFHCLCITVTYVIPINFLTYAIILGIQKLTCL</sequence>
<keyword evidence="1" id="KW-0472">Membrane</keyword>
<feature type="transmembrane region" description="Helical" evidence="1">
    <location>
        <begin position="58"/>
        <end position="79"/>
    </location>
</feature>
<feature type="transmembrane region" description="Helical" evidence="1">
    <location>
        <begin position="24"/>
        <end position="46"/>
    </location>
</feature>
<comment type="caution">
    <text evidence="2">The sequence shown here is derived from an EMBL/GenBank/DDBJ whole genome shotgun (WGS) entry which is preliminary data.</text>
</comment>
<accession>A0A196SNA8</accession>
<feature type="transmembrane region" description="Helical" evidence="1">
    <location>
        <begin position="118"/>
        <end position="140"/>
    </location>
</feature>
<name>A0A196SNA8_BLAHN</name>
<proteinExistence type="predicted"/>
<dbReference type="OrthoDB" id="199032at2759"/>
<keyword evidence="1" id="KW-1133">Transmembrane helix</keyword>
<reference evidence="2 3" key="1">
    <citation type="submission" date="2016-05" db="EMBL/GenBank/DDBJ databases">
        <title>Nuclear genome of Blastocystis sp. subtype 1 NandII.</title>
        <authorList>
            <person name="Gentekaki E."/>
            <person name="Curtis B."/>
            <person name="Stairs C."/>
            <person name="Eme L."/>
            <person name="Herman E."/>
            <person name="Klimes V."/>
            <person name="Arias M.C."/>
            <person name="Elias M."/>
            <person name="Hilliou F."/>
            <person name="Klute M."/>
            <person name="Malik S.-B."/>
            <person name="Pightling A."/>
            <person name="Rachubinski R."/>
            <person name="Salas D."/>
            <person name="Schlacht A."/>
            <person name="Suga H."/>
            <person name="Archibald J."/>
            <person name="Ball S.G."/>
            <person name="Clark G."/>
            <person name="Dacks J."/>
            <person name="Van Der Giezen M."/>
            <person name="Tsaousis A."/>
            <person name="Roger A."/>
        </authorList>
    </citation>
    <scope>NUCLEOTIDE SEQUENCE [LARGE SCALE GENOMIC DNA]</scope>
    <source>
        <strain evidence="3">ATCC 50177 / NandII</strain>
    </source>
</reference>
<feature type="transmembrane region" description="Helical" evidence="1">
    <location>
        <begin position="182"/>
        <end position="202"/>
    </location>
</feature>
<protein>
    <recommendedName>
        <fullName evidence="4">Transmembrane protein</fullName>
    </recommendedName>
</protein>
<keyword evidence="3" id="KW-1185">Reference proteome</keyword>
<dbReference type="Proteomes" id="UP000078348">
    <property type="component" value="Unassembled WGS sequence"/>
</dbReference>
<gene>
    <name evidence="2" type="ORF">AV274_0558</name>
</gene>
<evidence type="ECO:0008006" key="4">
    <source>
        <dbReference type="Google" id="ProtNLM"/>
    </source>
</evidence>
<evidence type="ECO:0000313" key="2">
    <source>
        <dbReference type="EMBL" id="OAO17682.1"/>
    </source>
</evidence>
<feature type="transmembrane region" description="Helical" evidence="1">
    <location>
        <begin position="85"/>
        <end position="106"/>
    </location>
</feature>
<evidence type="ECO:0000313" key="3">
    <source>
        <dbReference type="Proteomes" id="UP000078348"/>
    </source>
</evidence>
<organism evidence="2 3">
    <name type="scientific">Blastocystis sp. subtype 1 (strain ATCC 50177 / NandII)</name>
    <dbReference type="NCBI Taxonomy" id="478820"/>
    <lineage>
        <taxon>Eukaryota</taxon>
        <taxon>Sar</taxon>
        <taxon>Stramenopiles</taxon>
        <taxon>Bigyra</taxon>
        <taxon>Opalozoa</taxon>
        <taxon>Opalinata</taxon>
        <taxon>Blastocystidae</taxon>
        <taxon>Blastocystis</taxon>
    </lineage>
</organism>